<feature type="transmembrane region" description="Helical" evidence="17">
    <location>
        <begin position="91"/>
        <end position="109"/>
    </location>
</feature>
<evidence type="ECO:0000256" key="10">
    <source>
        <dbReference type="ARBA" id="ARBA00022982"/>
    </source>
</evidence>
<evidence type="ECO:0000256" key="6">
    <source>
        <dbReference type="ARBA" id="ARBA00022660"/>
    </source>
</evidence>
<feature type="transmembrane region" description="Helical" evidence="17">
    <location>
        <begin position="457"/>
        <end position="476"/>
    </location>
</feature>
<dbReference type="PANTHER" id="PTHR42829:SF2">
    <property type="entry name" value="NADH-UBIQUINONE OXIDOREDUCTASE CHAIN 5"/>
    <property type="match status" value="1"/>
</dbReference>
<keyword evidence="10" id="KW-0249">Electron transport</keyword>
<feature type="transmembrane region" description="Helical" evidence="17">
    <location>
        <begin position="213"/>
        <end position="231"/>
    </location>
</feature>
<feature type="transmembrane region" description="Helical" evidence="17">
    <location>
        <begin position="338"/>
        <end position="360"/>
    </location>
</feature>
<keyword evidence="13 17" id="KW-0830">Ubiquinone</keyword>
<keyword evidence="6" id="KW-0679">Respiratory chain</keyword>
<evidence type="ECO:0000256" key="11">
    <source>
        <dbReference type="ARBA" id="ARBA00022989"/>
    </source>
</evidence>
<dbReference type="Pfam" id="PF00662">
    <property type="entry name" value="Proton_antipo_N"/>
    <property type="match status" value="1"/>
</dbReference>
<comment type="catalytic activity">
    <reaction evidence="16 17">
        <text>a ubiquinone + NADH + 5 H(+)(in) = a ubiquinol + NAD(+) + 4 H(+)(out)</text>
        <dbReference type="Rhea" id="RHEA:29091"/>
        <dbReference type="Rhea" id="RHEA-COMP:9565"/>
        <dbReference type="Rhea" id="RHEA-COMP:9566"/>
        <dbReference type="ChEBI" id="CHEBI:15378"/>
        <dbReference type="ChEBI" id="CHEBI:16389"/>
        <dbReference type="ChEBI" id="CHEBI:17976"/>
        <dbReference type="ChEBI" id="CHEBI:57540"/>
        <dbReference type="ChEBI" id="CHEBI:57945"/>
        <dbReference type="EC" id="7.1.1.2"/>
    </reaction>
</comment>
<dbReference type="PRINTS" id="PR01434">
    <property type="entry name" value="NADHDHGNASE5"/>
</dbReference>
<dbReference type="GO" id="GO:0003954">
    <property type="term" value="F:NADH dehydrogenase activity"/>
    <property type="evidence" value="ECO:0007669"/>
    <property type="project" value="TreeGrafter"/>
</dbReference>
<dbReference type="InterPro" id="IPR001516">
    <property type="entry name" value="Proton_antipo_N"/>
</dbReference>
<keyword evidence="8" id="KW-0999">Mitochondrion inner membrane</keyword>
<keyword evidence="9" id="KW-1278">Translocase</keyword>
<evidence type="ECO:0000256" key="16">
    <source>
        <dbReference type="ARBA" id="ARBA00049551"/>
    </source>
</evidence>
<evidence type="ECO:0000256" key="9">
    <source>
        <dbReference type="ARBA" id="ARBA00022967"/>
    </source>
</evidence>
<evidence type="ECO:0000256" key="7">
    <source>
        <dbReference type="ARBA" id="ARBA00022692"/>
    </source>
</evidence>
<dbReference type="EMBL" id="MH396438">
    <property type="protein sequence ID" value="AXA52446.1"/>
    <property type="molecule type" value="Genomic_DNA"/>
</dbReference>
<evidence type="ECO:0000256" key="17">
    <source>
        <dbReference type="RuleBase" id="RU003404"/>
    </source>
</evidence>
<evidence type="ECO:0000256" key="13">
    <source>
        <dbReference type="ARBA" id="ARBA00023075"/>
    </source>
</evidence>
<comment type="similarity">
    <text evidence="17">Belongs to the complex I subunit 5 family.</text>
</comment>
<keyword evidence="7 17" id="KW-0812">Transmembrane</keyword>
<feature type="domain" description="NADH-Ubiquinone oxidoreductase (complex I) chain 5 N-terminal" evidence="19">
    <location>
        <begin position="43"/>
        <end position="91"/>
    </location>
</feature>
<name>A0A344H249_9CRUS</name>
<evidence type="ECO:0000256" key="8">
    <source>
        <dbReference type="ARBA" id="ARBA00022792"/>
    </source>
</evidence>
<protein>
    <recommendedName>
        <fullName evidence="4 17">NADH-ubiquinone oxidoreductase chain 5</fullName>
        <ecNumber evidence="3 17">7.1.1.2</ecNumber>
    </recommendedName>
</protein>
<dbReference type="EC" id="7.1.1.2" evidence="3 17"/>
<evidence type="ECO:0000256" key="4">
    <source>
        <dbReference type="ARBA" id="ARBA00021096"/>
    </source>
</evidence>
<evidence type="ECO:0000259" key="19">
    <source>
        <dbReference type="Pfam" id="PF00662"/>
    </source>
</evidence>
<comment type="subcellular location">
    <subcellularLocation>
        <location evidence="2">Mitochondrion inner membrane</location>
        <topology evidence="2">Multi-pass membrane protein</topology>
    </subcellularLocation>
</comment>
<feature type="domain" description="NADH:quinone oxidoreductase/Mrp antiporter transmembrane" evidence="18">
    <location>
        <begin position="108"/>
        <end position="371"/>
    </location>
</feature>
<evidence type="ECO:0000259" key="20">
    <source>
        <dbReference type="Pfam" id="PF06455"/>
    </source>
</evidence>
<keyword evidence="12 17" id="KW-0520">NAD</keyword>
<dbReference type="GO" id="GO:0015990">
    <property type="term" value="P:electron transport coupled proton transport"/>
    <property type="evidence" value="ECO:0007669"/>
    <property type="project" value="TreeGrafter"/>
</dbReference>
<feature type="transmembrane region" description="Helical" evidence="17">
    <location>
        <begin position="7"/>
        <end position="30"/>
    </location>
</feature>
<dbReference type="Pfam" id="PF06455">
    <property type="entry name" value="NADH5_C"/>
    <property type="match status" value="1"/>
</dbReference>
<feature type="domain" description="NADH dehydrogenase subunit 5 C-terminal" evidence="20">
    <location>
        <begin position="392"/>
        <end position="565"/>
    </location>
</feature>
<feature type="transmembrane region" description="Helical" evidence="17">
    <location>
        <begin position="243"/>
        <end position="264"/>
    </location>
</feature>
<keyword evidence="11 17" id="KW-1133">Transmembrane helix</keyword>
<dbReference type="GO" id="GO:0008137">
    <property type="term" value="F:NADH dehydrogenase (ubiquinone) activity"/>
    <property type="evidence" value="ECO:0007669"/>
    <property type="project" value="UniProtKB-EC"/>
</dbReference>
<dbReference type="Pfam" id="PF00361">
    <property type="entry name" value="Proton_antipo_M"/>
    <property type="match status" value="1"/>
</dbReference>
<proteinExistence type="inferred from homology"/>
<geneLocation type="mitochondrion" evidence="21"/>
<dbReference type="AlphaFoldDB" id="A0A344H249"/>
<evidence type="ECO:0000256" key="14">
    <source>
        <dbReference type="ARBA" id="ARBA00023128"/>
    </source>
</evidence>
<evidence type="ECO:0000256" key="1">
    <source>
        <dbReference type="ARBA" id="ARBA00003257"/>
    </source>
</evidence>
<evidence type="ECO:0000256" key="2">
    <source>
        <dbReference type="ARBA" id="ARBA00004448"/>
    </source>
</evidence>
<dbReference type="PANTHER" id="PTHR42829">
    <property type="entry name" value="NADH-UBIQUINONE OXIDOREDUCTASE CHAIN 5"/>
    <property type="match status" value="1"/>
</dbReference>
<organism evidence="21">
    <name type="scientific">Cymothoa indica</name>
    <dbReference type="NCBI Taxonomy" id="439382"/>
    <lineage>
        <taxon>Eukaryota</taxon>
        <taxon>Metazoa</taxon>
        <taxon>Ecdysozoa</taxon>
        <taxon>Arthropoda</taxon>
        <taxon>Crustacea</taxon>
        <taxon>Multicrustacea</taxon>
        <taxon>Malacostraca</taxon>
        <taxon>Eumalacostraca</taxon>
        <taxon>Peracarida</taxon>
        <taxon>Isopoda</taxon>
        <taxon>Cymothoidae</taxon>
        <taxon>Cymothoa</taxon>
    </lineage>
</organism>
<feature type="transmembrane region" description="Helical" evidence="17">
    <location>
        <begin position="59"/>
        <end position="79"/>
    </location>
</feature>
<reference evidence="21" key="1">
    <citation type="submission" date="2018-05" db="EMBL/GenBank/DDBJ databases">
        <authorList>
            <person name="Lanie J.A."/>
            <person name="Ng W.-L."/>
            <person name="Kazmierczak K.M."/>
            <person name="Andrzejewski T.M."/>
            <person name="Davidsen T.M."/>
            <person name="Wayne K.J."/>
            <person name="Tettelin H."/>
            <person name="Glass J.I."/>
            <person name="Rusch D."/>
            <person name="Podicherti R."/>
            <person name="Tsui H.-C.T."/>
            <person name="Winkler M.E."/>
        </authorList>
    </citation>
    <scope>NUCLEOTIDE SEQUENCE</scope>
</reference>
<feature type="transmembrane region" description="Helical" evidence="17">
    <location>
        <begin position="295"/>
        <end position="317"/>
    </location>
</feature>
<dbReference type="InterPro" id="IPR003945">
    <property type="entry name" value="NU5C-like"/>
</dbReference>
<evidence type="ECO:0000256" key="5">
    <source>
        <dbReference type="ARBA" id="ARBA00022448"/>
    </source>
</evidence>
<keyword evidence="14 17" id="KW-0496">Mitochondrion</keyword>
<evidence type="ECO:0000256" key="3">
    <source>
        <dbReference type="ARBA" id="ARBA00012944"/>
    </source>
</evidence>
<dbReference type="InterPro" id="IPR010934">
    <property type="entry name" value="NADH_DH_su5_C"/>
</dbReference>
<feature type="transmembrane region" description="Helical" evidence="17">
    <location>
        <begin position="176"/>
        <end position="192"/>
    </location>
</feature>
<dbReference type="InterPro" id="IPR001750">
    <property type="entry name" value="ND/Mrp_TM"/>
</dbReference>
<accession>A0A344H249</accession>
<sequence>MFTIPPINTIILTITTLGSLTMFLLTINLISSNNSSILILQFFKSSSSDFEFTIVVDPMSTIFSSLVLLISSAVIHYSASYMQNDNLNKRFTLLVFTFISSMMLLIFALNLIAIILGWDGLGLTSFILVAYYQNKKTNAASMLTALSNRIGDSAIIIAIALLVKLNMWNITQMPNYTLNISTSSLIILAAMTKSAQIPFSAWLPAAMAAPTPVSALVHSSTLVTAGIYLLIRFHPMLEKMEWLLPMLAIVGLMTSIMASISGCLETNLKKTVALSTLSQLGIMTFSLSSNMVELAFFHLLMHAIFKALLFIACGKMIHDAALAQDIRLMGNMMSKTPFTWMALNISNFALCGMPFLAGFYSKDPIFEMFFMNFDQPMNSALLSLAIASSTIYSTRMMFASMINLPMTPPLSNTSETDLTAMTAMKMLIIPAIIGGSSLSWVMFPTPLMITIPLLTKLTPLMMILGCFTLGITLSLWKMKPPISHWIEPVMQMWFLPTISPSPSSFTLSKSNETKNLDMGWFEMMSAQGLFSTFMTYSSNITKIQTTKPSLFLTTSALFMIFMMTM</sequence>
<gene>
    <name evidence="21" type="primary">nad5</name>
</gene>
<feature type="transmembrane region" description="Helical" evidence="17">
    <location>
        <begin position="427"/>
        <end position="451"/>
    </location>
</feature>
<dbReference type="GO" id="GO:0042773">
    <property type="term" value="P:ATP synthesis coupled electron transport"/>
    <property type="evidence" value="ECO:0007669"/>
    <property type="project" value="InterPro"/>
</dbReference>
<evidence type="ECO:0000256" key="15">
    <source>
        <dbReference type="ARBA" id="ARBA00023136"/>
    </source>
</evidence>
<feature type="transmembrane region" description="Helical" evidence="17">
    <location>
        <begin position="380"/>
        <end position="406"/>
    </location>
</feature>
<keyword evidence="5 17" id="KW-0813">Transport</keyword>
<evidence type="ECO:0000256" key="12">
    <source>
        <dbReference type="ARBA" id="ARBA00023027"/>
    </source>
</evidence>
<comment type="function">
    <text evidence="17">Core subunit of the mitochondrial membrane respiratory chain NADH dehydrogenase (Complex I) which catalyzes electron transfer from NADH through the respiratory chain, using ubiquinone as an electron acceptor. Essential for the catalytic activity and assembly of complex I.</text>
</comment>
<dbReference type="GO" id="GO:0005743">
    <property type="term" value="C:mitochondrial inner membrane"/>
    <property type="evidence" value="ECO:0007669"/>
    <property type="project" value="UniProtKB-SubCell"/>
</dbReference>
<comment type="function">
    <text evidence="1">Core subunit of the mitochondrial membrane respiratory chain NADH dehydrogenase (Complex I) that is believed to belong to the minimal assembly required for catalysis. Complex I functions in the transfer of electrons from NADH to the respiratory chain. The immediate electron acceptor for the enzyme is believed to be ubiquinone.</text>
</comment>
<evidence type="ECO:0000259" key="18">
    <source>
        <dbReference type="Pfam" id="PF00361"/>
    </source>
</evidence>
<keyword evidence="15 17" id="KW-0472">Membrane</keyword>
<evidence type="ECO:0000313" key="21">
    <source>
        <dbReference type="EMBL" id="AXA52446.1"/>
    </source>
</evidence>